<protein>
    <recommendedName>
        <fullName evidence="15">Peroxidase</fullName>
        <ecNumber evidence="15">1.11.1.7</ecNumber>
    </recommendedName>
</protein>
<evidence type="ECO:0000256" key="16">
    <source>
        <dbReference type="SAM" id="MobiDB-lite"/>
    </source>
</evidence>
<comment type="cofactor">
    <cofactor evidence="13 15">
        <name>heme b</name>
        <dbReference type="ChEBI" id="CHEBI:60344"/>
    </cofactor>
    <text evidence="13 15">Binds 1 heme b (iron(II)-protoporphyrin IX) group per subunit.</text>
</comment>
<feature type="binding site" evidence="12">
    <location>
        <position position="184"/>
    </location>
    <ligand>
        <name>substrate</name>
    </ligand>
</feature>
<evidence type="ECO:0000256" key="12">
    <source>
        <dbReference type="PIRSR" id="PIRSR600823-2"/>
    </source>
</evidence>
<keyword evidence="7 15" id="KW-0560">Oxidoreductase</keyword>
<dbReference type="Pfam" id="PF00141">
    <property type="entry name" value="peroxidase"/>
    <property type="match status" value="1"/>
</dbReference>
<evidence type="ECO:0000259" key="17">
    <source>
        <dbReference type="PROSITE" id="PS50873"/>
    </source>
</evidence>
<keyword evidence="8 13" id="KW-0408">Iron</keyword>
<dbReference type="PRINTS" id="PR00458">
    <property type="entry name" value="PEROXIDASE"/>
</dbReference>
<dbReference type="Gene3D" id="1.10.520.10">
    <property type="match status" value="1"/>
</dbReference>
<comment type="function">
    <text evidence="15">Removal of H(2)O(2), oxidation of toxic reductants, biosynthesis and degradation of lignin, suberization, auxin catabolism, response to environmental stresses such as wounding, pathogen attack and oxidative stress.</text>
</comment>
<feature type="binding site" evidence="13">
    <location>
        <position position="215"/>
    </location>
    <ligand>
        <name>Ca(2+)</name>
        <dbReference type="ChEBI" id="CHEBI:29108"/>
        <label>2</label>
    </ligand>
</feature>
<keyword evidence="4 15" id="KW-0349">Heme</keyword>
<dbReference type="GO" id="GO:0020037">
    <property type="term" value="F:heme binding"/>
    <property type="evidence" value="ECO:0007669"/>
    <property type="project" value="UniProtKB-UniRule"/>
</dbReference>
<comment type="similarity">
    <text evidence="2">Belongs to the peroxidase family. Ascorbate peroxidase subfamily.</text>
</comment>
<dbReference type="GO" id="GO:0005576">
    <property type="term" value="C:extracellular region"/>
    <property type="evidence" value="ECO:0007669"/>
    <property type="project" value="UniProtKB-SubCell"/>
</dbReference>
<comment type="cofactor">
    <cofactor evidence="13 15">
        <name>Ca(2+)</name>
        <dbReference type="ChEBI" id="CHEBI:29108"/>
    </cofactor>
    <text evidence="13 15">Binds 2 calcium ions per subunit.</text>
</comment>
<keyword evidence="15" id="KW-0964">Secreted</keyword>
<keyword evidence="6 13" id="KW-0106">Calcium</keyword>
<dbReference type="PANTHER" id="PTHR31388">
    <property type="entry name" value="PEROXIDASE 72-RELATED"/>
    <property type="match status" value="1"/>
</dbReference>
<comment type="similarity">
    <text evidence="15">Belongs to the peroxidase family. Classical plant (class III) peroxidase subfamily.</text>
</comment>
<evidence type="ECO:0000256" key="4">
    <source>
        <dbReference type="ARBA" id="ARBA00022617"/>
    </source>
</evidence>
<dbReference type="Gene3D" id="1.10.420.10">
    <property type="entry name" value="Peroxidase, domain 2"/>
    <property type="match status" value="1"/>
</dbReference>
<dbReference type="InterPro" id="IPR019793">
    <property type="entry name" value="Peroxidases_heam-ligand_BS"/>
</dbReference>
<sequence length="349" mass="38594">SSARREDGVALERRPRGRRRGGAGRVHALPGGRCGSPAAPSPRPVDPAVLRAHVPADAGGGGCHRGQGARQGPAHGGVPAPAALPRLLRAGVRRVGAARRRRQRQVHHREAVQPEPRLAEGLRGHRRDQGRPGARLPPHRLLRRHRRRRRQGLHRADWRAGLGGATGEEGLAYRQLERLQQPHPCSQRHLPTITAKFRNQGLDVVDLVALSGAHTIGDSRCVSFRQRLYSQNNDGRPDPTLNPAYAAKLRGRCPRSGGDQILFALDPATQFRFDNQYYKNILAMNGLLNSDEVLLTQSHETMELVKSYAASNELFFDHFAKSMVKMGNISPLTGQNGEIRKNCRRVNHF</sequence>
<evidence type="ECO:0000256" key="13">
    <source>
        <dbReference type="PIRSR" id="PIRSR600823-3"/>
    </source>
</evidence>
<dbReference type="PANTHER" id="PTHR31388:SF11">
    <property type="entry name" value="PEROXIDASE"/>
    <property type="match status" value="1"/>
</dbReference>
<feature type="non-terminal residue" evidence="18">
    <location>
        <position position="1"/>
    </location>
</feature>
<dbReference type="PROSITE" id="PS50873">
    <property type="entry name" value="PEROXIDASE_4"/>
    <property type="match status" value="1"/>
</dbReference>
<feature type="binding site" evidence="13">
    <location>
        <position position="266"/>
    </location>
    <ligand>
        <name>Ca(2+)</name>
        <dbReference type="ChEBI" id="CHEBI:29108"/>
        <label>2</label>
    </ligand>
</feature>
<dbReference type="SUPFAM" id="SSF48113">
    <property type="entry name" value="Heme-dependent peroxidases"/>
    <property type="match status" value="1"/>
</dbReference>
<evidence type="ECO:0000256" key="15">
    <source>
        <dbReference type="RuleBase" id="RU362060"/>
    </source>
</evidence>
<keyword evidence="11 15" id="KW-0376">Hydrogen peroxide</keyword>
<feature type="binding site" evidence="13">
    <location>
        <position position="274"/>
    </location>
    <ligand>
        <name>Ca(2+)</name>
        <dbReference type="ChEBI" id="CHEBI:29108"/>
        <label>2</label>
    </ligand>
</feature>
<keyword evidence="5 13" id="KW-0479">Metal-binding</keyword>
<evidence type="ECO:0000256" key="7">
    <source>
        <dbReference type="ARBA" id="ARBA00023002"/>
    </source>
</evidence>
<dbReference type="AlphaFoldDB" id="F2DE00"/>
<dbReference type="EC" id="1.11.1.7" evidence="15"/>
<feature type="domain" description="Plant heme peroxidase family profile" evidence="17">
    <location>
        <begin position="158"/>
        <end position="347"/>
    </location>
</feature>
<dbReference type="GO" id="GO:0042744">
    <property type="term" value="P:hydrogen peroxide catabolic process"/>
    <property type="evidence" value="ECO:0007669"/>
    <property type="project" value="UniProtKB-KW"/>
</dbReference>
<organism evidence="18">
    <name type="scientific">Hordeum vulgare subsp. vulgare</name>
    <name type="common">Domesticated barley</name>
    <dbReference type="NCBI Taxonomy" id="112509"/>
    <lineage>
        <taxon>Eukaryota</taxon>
        <taxon>Viridiplantae</taxon>
        <taxon>Streptophyta</taxon>
        <taxon>Embryophyta</taxon>
        <taxon>Tracheophyta</taxon>
        <taxon>Spermatophyta</taxon>
        <taxon>Magnoliopsida</taxon>
        <taxon>Liliopsida</taxon>
        <taxon>Poales</taxon>
        <taxon>Poaceae</taxon>
        <taxon>BOP clade</taxon>
        <taxon>Pooideae</taxon>
        <taxon>Triticodae</taxon>
        <taxon>Triticeae</taxon>
        <taxon>Hordeinae</taxon>
        <taxon>Hordeum</taxon>
    </lineage>
</organism>
<evidence type="ECO:0000256" key="6">
    <source>
        <dbReference type="ARBA" id="ARBA00022837"/>
    </source>
</evidence>
<keyword evidence="3 15" id="KW-0575">Peroxidase</keyword>
<evidence type="ECO:0000256" key="9">
    <source>
        <dbReference type="ARBA" id="ARBA00023157"/>
    </source>
</evidence>
<evidence type="ECO:0000256" key="8">
    <source>
        <dbReference type="ARBA" id="ARBA00023004"/>
    </source>
</evidence>
<dbReference type="PRINTS" id="PR00461">
    <property type="entry name" value="PLPEROXIDASE"/>
</dbReference>
<name>F2DE00_HORVV</name>
<dbReference type="PROSITE" id="PS00435">
    <property type="entry name" value="PEROXIDASE_1"/>
    <property type="match status" value="1"/>
</dbReference>
<feature type="region of interest" description="Disordered" evidence="16">
    <location>
        <begin position="1"/>
        <end position="81"/>
    </location>
</feature>
<evidence type="ECO:0000313" key="18">
    <source>
        <dbReference type="EMBL" id="BAJ93321.1"/>
    </source>
</evidence>
<evidence type="ECO:0000256" key="1">
    <source>
        <dbReference type="ARBA" id="ARBA00000189"/>
    </source>
</evidence>
<dbReference type="InterPro" id="IPR010255">
    <property type="entry name" value="Haem_peroxidase_sf"/>
</dbReference>
<evidence type="ECO:0000256" key="3">
    <source>
        <dbReference type="ARBA" id="ARBA00022559"/>
    </source>
</evidence>
<feature type="compositionally biased region" description="Basic and acidic residues" evidence="16">
    <location>
        <begin position="1"/>
        <end position="14"/>
    </location>
</feature>
<evidence type="ECO:0000256" key="11">
    <source>
        <dbReference type="ARBA" id="ARBA00023324"/>
    </source>
</evidence>
<feature type="compositionally biased region" description="Low complexity" evidence="16">
    <location>
        <begin position="66"/>
        <end position="81"/>
    </location>
</feature>
<proteinExistence type="evidence at transcript level"/>
<dbReference type="FunFam" id="1.10.420.10:FF:000001">
    <property type="entry name" value="Peroxidase"/>
    <property type="match status" value="1"/>
</dbReference>
<reference evidence="18" key="1">
    <citation type="journal article" date="2011" name="Plant Physiol.">
        <title>Comprehensive sequence analysis of 24,783 barley full-length cDNAs derived from 12 clone libraries.</title>
        <authorList>
            <person name="Matsumoto T."/>
            <person name="Tanaka T."/>
            <person name="Sakai H."/>
            <person name="Amano N."/>
            <person name="Kanamori H."/>
            <person name="Kurita K."/>
            <person name="Kikuta A."/>
            <person name="Kamiya K."/>
            <person name="Yamamoto M."/>
            <person name="Ikawa H."/>
            <person name="Fujii N."/>
            <person name="Hori K."/>
            <person name="Itoh T."/>
            <person name="Sato K."/>
        </authorList>
    </citation>
    <scope>NUCLEOTIDE SEQUENCE</scope>
    <source>
        <tissue evidence="18">Shoot and root</tissue>
    </source>
</reference>
<dbReference type="GO" id="GO:0140825">
    <property type="term" value="F:lactoperoxidase activity"/>
    <property type="evidence" value="ECO:0007669"/>
    <property type="project" value="UniProtKB-EC"/>
</dbReference>
<feature type="binding site" evidence="13">
    <location>
        <position position="269"/>
    </location>
    <ligand>
        <name>Ca(2+)</name>
        <dbReference type="ChEBI" id="CHEBI:29108"/>
        <label>2</label>
    </ligand>
</feature>
<evidence type="ECO:0000256" key="14">
    <source>
        <dbReference type="PIRSR" id="PIRSR600823-5"/>
    </source>
</evidence>
<evidence type="ECO:0000256" key="5">
    <source>
        <dbReference type="ARBA" id="ARBA00022723"/>
    </source>
</evidence>
<dbReference type="GO" id="GO:0046872">
    <property type="term" value="F:metal ion binding"/>
    <property type="evidence" value="ECO:0007669"/>
    <property type="project" value="UniProtKB-UniRule"/>
</dbReference>
<feature type="binding site" description="axial binding residue" evidence="13">
    <location>
        <position position="214"/>
    </location>
    <ligand>
        <name>heme b</name>
        <dbReference type="ChEBI" id="CHEBI:60344"/>
    </ligand>
    <ligandPart>
        <name>Fe</name>
        <dbReference type="ChEBI" id="CHEBI:18248"/>
    </ligandPart>
</feature>
<dbReference type="InterPro" id="IPR002016">
    <property type="entry name" value="Haem_peroxidase"/>
</dbReference>
<dbReference type="GO" id="GO:0006979">
    <property type="term" value="P:response to oxidative stress"/>
    <property type="evidence" value="ECO:0007669"/>
    <property type="project" value="UniProtKB-UniRule"/>
</dbReference>
<comment type="catalytic activity">
    <reaction evidence="1 15">
        <text>2 a phenolic donor + H2O2 = 2 a phenolic radical donor + 2 H2O</text>
        <dbReference type="Rhea" id="RHEA:56136"/>
        <dbReference type="ChEBI" id="CHEBI:15377"/>
        <dbReference type="ChEBI" id="CHEBI:16240"/>
        <dbReference type="ChEBI" id="CHEBI:139520"/>
        <dbReference type="ChEBI" id="CHEBI:139521"/>
        <dbReference type="EC" id="1.11.1.7"/>
    </reaction>
</comment>
<keyword evidence="9 14" id="KW-1015">Disulfide bond</keyword>
<evidence type="ECO:0000256" key="2">
    <source>
        <dbReference type="ARBA" id="ARBA00006873"/>
    </source>
</evidence>
<keyword evidence="10" id="KW-0873">Pyrrolidone carboxylic acid</keyword>
<evidence type="ECO:0000256" key="10">
    <source>
        <dbReference type="ARBA" id="ARBA00023283"/>
    </source>
</evidence>
<comment type="subcellular location">
    <subcellularLocation>
        <location evidence="15">Secreted</location>
    </subcellularLocation>
</comment>
<accession>F2DE00</accession>
<feature type="disulfide bond" evidence="14">
    <location>
        <begin position="221"/>
        <end position="253"/>
    </location>
</feature>
<dbReference type="InterPro" id="IPR000823">
    <property type="entry name" value="Peroxidase_pln"/>
</dbReference>
<dbReference type="EMBL" id="AK362117">
    <property type="protein sequence ID" value="BAJ93321.1"/>
    <property type="molecule type" value="mRNA"/>
</dbReference>